<evidence type="ECO:0000313" key="1">
    <source>
        <dbReference type="EMBL" id="KAJ8060087.1"/>
    </source>
</evidence>
<organism evidence="1 2">
    <name type="scientific">Sclerotinia nivalis</name>
    <dbReference type="NCBI Taxonomy" id="352851"/>
    <lineage>
        <taxon>Eukaryota</taxon>
        <taxon>Fungi</taxon>
        <taxon>Dikarya</taxon>
        <taxon>Ascomycota</taxon>
        <taxon>Pezizomycotina</taxon>
        <taxon>Leotiomycetes</taxon>
        <taxon>Helotiales</taxon>
        <taxon>Sclerotiniaceae</taxon>
        <taxon>Sclerotinia</taxon>
    </lineage>
</organism>
<dbReference type="OrthoDB" id="3364132at2759"/>
<name>A0A9X0AC95_9HELO</name>
<proteinExistence type="predicted"/>
<evidence type="ECO:0000313" key="2">
    <source>
        <dbReference type="Proteomes" id="UP001152300"/>
    </source>
</evidence>
<protein>
    <submittedName>
        <fullName evidence="1">Uncharacterized protein</fullName>
    </submittedName>
</protein>
<gene>
    <name evidence="1" type="ORF">OCU04_011697</name>
</gene>
<keyword evidence="2" id="KW-1185">Reference proteome</keyword>
<dbReference type="Proteomes" id="UP001152300">
    <property type="component" value="Unassembled WGS sequence"/>
</dbReference>
<dbReference type="EMBL" id="JAPEIS010000014">
    <property type="protein sequence ID" value="KAJ8060087.1"/>
    <property type="molecule type" value="Genomic_DNA"/>
</dbReference>
<comment type="caution">
    <text evidence="1">The sequence shown here is derived from an EMBL/GenBank/DDBJ whole genome shotgun (WGS) entry which is preliminary data.</text>
</comment>
<accession>A0A9X0AC95</accession>
<reference evidence="1" key="1">
    <citation type="submission" date="2022-11" db="EMBL/GenBank/DDBJ databases">
        <title>Genome Resource of Sclerotinia nivalis Strain SnTB1, a Plant Pathogen Isolated from American Ginseng.</title>
        <authorList>
            <person name="Fan S."/>
        </authorList>
    </citation>
    <scope>NUCLEOTIDE SEQUENCE</scope>
    <source>
        <strain evidence="1">SnTB1</strain>
    </source>
</reference>
<sequence length="83" mass="9684">MLFGIANDTNNFMQIQEEISRFDNEIQTEVEGQAKPGQAKPEENLKRELAVERDEDIEIVLERPVKRRHIFTAEDEIIDLTVE</sequence>
<dbReference type="AlphaFoldDB" id="A0A9X0AC95"/>